<dbReference type="NCBIfam" id="TIGR01596">
    <property type="entry name" value="cas3_HD"/>
    <property type="match status" value="1"/>
</dbReference>
<dbReference type="InterPro" id="IPR038257">
    <property type="entry name" value="CRISPR-assoc_Cas3_HD_sf"/>
</dbReference>
<evidence type="ECO:0000256" key="6">
    <source>
        <dbReference type="ARBA" id="ARBA00022806"/>
    </source>
</evidence>
<keyword evidence="7" id="KW-0067">ATP-binding</keyword>
<comment type="similarity">
    <text evidence="2">In the central section; belongs to the CRISPR-associated helicase Cas3 family.</text>
</comment>
<reference evidence="10 11" key="1">
    <citation type="journal article" date="2019" name="Int. J. Syst. Evol. Microbiol.">
        <title>The Global Catalogue of Microorganisms (GCM) 10K type strain sequencing project: providing services to taxonomists for standard genome sequencing and annotation.</title>
        <authorList>
            <consortium name="The Broad Institute Genomics Platform"/>
            <consortium name="The Broad Institute Genome Sequencing Center for Infectious Disease"/>
            <person name="Wu L."/>
            <person name="Ma J."/>
        </authorList>
    </citation>
    <scope>NUCLEOTIDE SEQUENCE [LARGE SCALE GENOMIC DNA]</scope>
    <source>
        <strain evidence="10 11">JCM 14560</strain>
    </source>
</reference>
<evidence type="ECO:0000256" key="5">
    <source>
        <dbReference type="ARBA" id="ARBA00022801"/>
    </source>
</evidence>
<dbReference type="InterPro" id="IPR001650">
    <property type="entry name" value="Helicase_C-like"/>
</dbReference>
<dbReference type="Gene3D" id="1.10.3210.30">
    <property type="match status" value="1"/>
</dbReference>
<dbReference type="PROSITE" id="PS51643">
    <property type="entry name" value="HD_CAS3"/>
    <property type="match status" value="1"/>
</dbReference>
<accession>A0ABN3A625</accession>
<dbReference type="CDD" id="cd17930">
    <property type="entry name" value="DEXHc_cas3"/>
    <property type="match status" value="1"/>
</dbReference>
<evidence type="ECO:0000259" key="9">
    <source>
        <dbReference type="PROSITE" id="PS51643"/>
    </source>
</evidence>
<evidence type="ECO:0000256" key="1">
    <source>
        <dbReference type="ARBA" id="ARBA00006847"/>
    </source>
</evidence>
<keyword evidence="6" id="KW-0347">Helicase</keyword>
<keyword evidence="5" id="KW-0378">Hydrolase</keyword>
<sequence length="970" mass="103630">MLVRDDRWEQYAPEVVAAVGALWGKSAGKAGGTRNLLLSHMLDTAAVAEVVWGDYLPPVSRRSLDELAGGPGRGRRFFAWLCGVHDCGKATPAFQHMDADGARAVLAAGLTWDRYAVGRSRWRHDKAGGKLLRRLLVEAQWAEAQVEWVWPLVAGHHGTVPTLGQLGAGKPALQGSGQLWPAVQSALVEVFTRELGFDAERPLAAVQARGVPGRAVQLQLAGLVVMCDWIASDEAHFVGVDDLSRVTMPAARGRASAAWSALGLRGGWGQLPAPGSTGFKARFGADPRPSQELVTDVVGRMGGPGLLVVEAPMGEGKTKAALAAAEVLAARFGAGGVFVGMPTQATSDPIFTQVRDWLRGIEPGLEDQVALLHGKRMFNPEWRQLLQGAGDWGQDADDRFASVCEDEPDEYGMDSFDECAGESHQRHAPAEWFLGRRRGLLSPFAVGTIDQLLFAATRTKHVMLRAAGLVGKVVVLDEVHAADVYMSQFLEEGLWWLGQAGVPVVLLSATLPPVQRRKLVGAYLAGARSAEPGVVELPEPQGYPSVTAAWVGEGGAAEFVVEHARSWREDLGVRVEVLADGPPAVPEGPAGPGAPAGPVSEEAALVQLLGERLADGGCALVIRNTVARAQATFEALRESFGTDVRLLHGRLHAGHRADRTRECLQLLGPPGPEHERPGRLVLVATQLAEQSFDVDADLLVTDLAPVDLLLQRIGRLHRHGGQRRPARVAVPTVVVTGFSERGDDAPWILGASEEIYGRYLLLRTAALVMAATGGTWSVPGQVPELVARVYGEDSGVVPDSWAEEEAQARRAWDRCQEKRRMAARDFVLTRPGEHGAATLEGLHYAGAPGSLAEGQFEALVRDGDRSVEVVLVRRDGQGLRAVSGRRLGPGGEVTAQTLDDVLAGTVRLPASLTAAAEAELVPLPGWRGHPWLRYSQALVLDDGSDVVLGEYQVGYDESLGLVVSGGPARR</sequence>
<dbReference type="Pfam" id="PF18019">
    <property type="entry name" value="Cas3_HD"/>
    <property type="match status" value="1"/>
</dbReference>
<evidence type="ECO:0000256" key="7">
    <source>
        <dbReference type="ARBA" id="ARBA00022840"/>
    </source>
</evidence>
<dbReference type="Proteomes" id="UP001422759">
    <property type="component" value="Unassembled WGS sequence"/>
</dbReference>
<dbReference type="InterPro" id="IPR027417">
    <property type="entry name" value="P-loop_NTPase"/>
</dbReference>
<feature type="domain" description="HD Cas3-type" evidence="9">
    <location>
        <begin position="30"/>
        <end position="230"/>
    </location>
</feature>
<organism evidence="10 11">
    <name type="scientific">Kitasatospora kazusensis</name>
    <dbReference type="NCBI Taxonomy" id="407974"/>
    <lineage>
        <taxon>Bacteria</taxon>
        <taxon>Bacillati</taxon>
        <taxon>Actinomycetota</taxon>
        <taxon>Actinomycetes</taxon>
        <taxon>Kitasatosporales</taxon>
        <taxon>Streptomycetaceae</taxon>
        <taxon>Kitasatospora</taxon>
    </lineage>
</organism>
<dbReference type="SUPFAM" id="SSF52540">
    <property type="entry name" value="P-loop containing nucleoside triphosphate hydrolases"/>
    <property type="match status" value="1"/>
</dbReference>
<evidence type="ECO:0000256" key="3">
    <source>
        <dbReference type="ARBA" id="ARBA00022723"/>
    </source>
</evidence>
<dbReference type="InterPro" id="IPR041372">
    <property type="entry name" value="Cas3_C"/>
</dbReference>
<evidence type="ECO:0000313" key="11">
    <source>
        <dbReference type="Proteomes" id="UP001422759"/>
    </source>
</evidence>
<protein>
    <submittedName>
        <fullName evidence="10">CRISPR-associated helicase/endonuclease Cas3</fullName>
    </submittedName>
</protein>
<dbReference type="PANTHER" id="PTHR47963">
    <property type="entry name" value="DEAD-BOX ATP-DEPENDENT RNA HELICASE 47, MITOCHONDRIAL"/>
    <property type="match status" value="1"/>
</dbReference>
<dbReference type="InterPro" id="IPR050547">
    <property type="entry name" value="DEAD_box_RNA_helicases"/>
</dbReference>
<dbReference type="Gene3D" id="3.40.50.300">
    <property type="entry name" value="P-loop containing nucleotide triphosphate hydrolases"/>
    <property type="match status" value="2"/>
</dbReference>
<dbReference type="RefSeq" id="WP_344468571.1">
    <property type="nucleotide sequence ID" value="NZ_BAAANT010000043.1"/>
</dbReference>
<comment type="caution">
    <text evidence="10">The sequence shown here is derived from an EMBL/GenBank/DDBJ whole genome shotgun (WGS) entry which is preliminary data.</text>
</comment>
<dbReference type="InterPro" id="IPR054712">
    <property type="entry name" value="Cas3-like_dom"/>
</dbReference>
<dbReference type="CDD" id="cd09641">
    <property type="entry name" value="Cas3''_I"/>
    <property type="match status" value="1"/>
</dbReference>
<dbReference type="Pfam" id="PF22590">
    <property type="entry name" value="Cas3-like_C_2"/>
    <property type="match status" value="1"/>
</dbReference>
<name>A0ABN3A625_9ACTN</name>
<proteinExistence type="inferred from homology"/>
<dbReference type="InterPro" id="IPR006483">
    <property type="entry name" value="CRISPR-assoc_Cas3_HD"/>
</dbReference>
<dbReference type="Pfam" id="PF18395">
    <property type="entry name" value="Cas3_C"/>
    <property type="match status" value="1"/>
</dbReference>
<keyword evidence="4" id="KW-0547">Nucleotide-binding</keyword>
<evidence type="ECO:0000256" key="4">
    <source>
        <dbReference type="ARBA" id="ARBA00022741"/>
    </source>
</evidence>
<dbReference type="PANTHER" id="PTHR47963:SF9">
    <property type="entry name" value="CRISPR-ASSOCIATED ENDONUCLEASE_HELICASE CAS3"/>
    <property type="match status" value="1"/>
</dbReference>
<gene>
    <name evidence="10" type="ORF">GCM10009760_53890</name>
</gene>
<evidence type="ECO:0000256" key="8">
    <source>
        <dbReference type="ARBA" id="ARBA00023118"/>
    </source>
</evidence>
<comment type="similarity">
    <text evidence="1">In the N-terminal section; belongs to the CRISPR-associated nuclease Cas3-HD family.</text>
</comment>
<evidence type="ECO:0000313" key="10">
    <source>
        <dbReference type="EMBL" id="GAA2154719.1"/>
    </source>
</evidence>
<keyword evidence="3" id="KW-0479">Metal-binding</keyword>
<keyword evidence="8" id="KW-0051">Antiviral defense</keyword>
<keyword evidence="11" id="KW-1185">Reference proteome</keyword>
<dbReference type="SMART" id="SM00490">
    <property type="entry name" value="HELICc"/>
    <property type="match status" value="1"/>
</dbReference>
<evidence type="ECO:0000256" key="2">
    <source>
        <dbReference type="ARBA" id="ARBA00009046"/>
    </source>
</evidence>
<dbReference type="EMBL" id="BAAANT010000043">
    <property type="protein sequence ID" value="GAA2154719.1"/>
    <property type="molecule type" value="Genomic_DNA"/>
</dbReference>